<evidence type="ECO:0000313" key="2">
    <source>
        <dbReference type="EMBL" id="GBP80972.1"/>
    </source>
</evidence>
<keyword evidence="3" id="KW-1185">Reference proteome</keyword>
<sequence length="165" mass="18142">MRQVIRGLLEFVFAWGIGAAVVINTTCVRQVSGKSVTGLGFDGCGGTSARAVDQQHGQEPQAQQQQAAATGDAVREGSTHLRLDNDACVEMKVRFQGEAFSAFVVRWARNMAAARKRQHFLLKNSYTNIQTQKKSFIYFLNLRIEFTGQGVDRGVCRNAIEVTAS</sequence>
<dbReference type="AlphaFoldDB" id="A0A4C1Z176"/>
<dbReference type="EMBL" id="BGZK01001490">
    <property type="protein sequence ID" value="GBP80972.1"/>
    <property type="molecule type" value="Genomic_DNA"/>
</dbReference>
<name>A0A4C1Z176_EUMVA</name>
<protein>
    <submittedName>
        <fullName evidence="2">Uncharacterized protein</fullName>
    </submittedName>
</protein>
<reference evidence="2 3" key="1">
    <citation type="journal article" date="2019" name="Commun. Biol.">
        <title>The bagworm genome reveals a unique fibroin gene that provides high tensile strength.</title>
        <authorList>
            <person name="Kono N."/>
            <person name="Nakamura H."/>
            <person name="Ohtoshi R."/>
            <person name="Tomita M."/>
            <person name="Numata K."/>
            <person name="Arakawa K."/>
        </authorList>
    </citation>
    <scope>NUCLEOTIDE SEQUENCE [LARGE SCALE GENOMIC DNA]</scope>
</reference>
<gene>
    <name evidence="2" type="ORF">EVAR_54136_1</name>
</gene>
<proteinExistence type="predicted"/>
<organism evidence="2 3">
    <name type="scientific">Eumeta variegata</name>
    <name type="common">Bagworm moth</name>
    <name type="synonym">Eumeta japonica</name>
    <dbReference type="NCBI Taxonomy" id="151549"/>
    <lineage>
        <taxon>Eukaryota</taxon>
        <taxon>Metazoa</taxon>
        <taxon>Ecdysozoa</taxon>
        <taxon>Arthropoda</taxon>
        <taxon>Hexapoda</taxon>
        <taxon>Insecta</taxon>
        <taxon>Pterygota</taxon>
        <taxon>Neoptera</taxon>
        <taxon>Endopterygota</taxon>
        <taxon>Lepidoptera</taxon>
        <taxon>Glossata</taxon>
        <taxon>Ditrysia</taxon>
        <taxon>Tineoidea</taxon>
        <taxon>Psychidae</taxon>
        <taxon>Oiketicinae</taxon>
        <taxon>Eumeta</taxon>
    </lineage>
</organism>
<feature type="compositionally biased region" description="Low complexity" evidence="1">
    <location>
        <begin position="54"/>
        <end position="69"/>
    </location>
</feature>
<comment type="caution">
    <text evidence="2">The sequence shown here is derived from an EMBL/GenBank/DDBJ whole genome shotgun (WGS) entry which is preliminary data.</text>
</comment>
<dbReference type="Proteomes" id="UP000299102">
    <property type="component" value="Unassembled WGS sequence"/>
</dbReference>
<evidence type="ECO:0000256" key="1">
    <source>
        <dbReference type="SAM" id="MobiDB-lite"/>
    </source>
</evidence>
<accession>A0A4C1Z176</accession>
<feature type="region of interest" description="Disordered" evidence="1">
    <location>
        <begin position="50"/>
        <end position="71"/>
    </location>
</feature>
<evidence type="ECO:0000313" key="3">
    <source>
        <dbReference type="Proteomes" id="UP000299102"/>
    </source>
</evidence>